<evidence type="ECO:0000313" key="3">
    <source>
        <dbReference type="Proteomes" id="UP001164020"/>
    </source>
</evidence>
<name>A0ABY7BW20_9HYPH</name>
<keyword evidence="3" id="KW-1185">Reference proteome</keyword>
<organism evidence="2 3">
    <name type="scientific">Jiella pelagia</name>
    <dbReference type="NCBI Taxonomy" id="2986949"/>
    <lineage>
        <taxon>Bacteria</taxon>
        <taxon>Pseudomonadati</taxon>
        <taxon>Pseudomonadota</taxon>
        <taxon>Alphaproteobacteria</taxon>
        <taxon>Hyphomicrobiales</taxon>
        <taxon>Aurantimonadaceae</taxon>
        <taxon>Jiella</taxon>
    </lineage>
</organism>
<evidence type="ECO:0000313" key="2">
    <source>
        <dbReference type="EMBL" id="WAP68024.1"/>
    </source>
</evidence>
<dbReference type="EMBL" id="CP114029">
    <property type="protein sequence ID" value="WAP68024.1"/>
    <property type="molecule type" value="Genomic_DNA"/>
</dbReference>
<gene>
    <name evidence="2" type="ORF">OH818_21850</name>
</gene>
<evidence type="ECO:0000259" key="1">
    <source>
        <dbReference type="Pfam" id="PF01609"/>
    </source>
</evidence>
<dbReference type="InterPro" id="IPR002559">
    <property type="entry name" value="Transposase_11"/>
</dbReference>
<dbReference type="SUPFAM" id="SSF53098">
    <property type="entry name" value="Ribonuclease H-like"/>
    <property type="match status" value="1"/>
</dbReference>
<sequence length="358" mass="41235">MMPTAAHAALQDTLGAHLDLSKSRLVTLATLVIALASARTVNLSHAAAQFGGSARHASNYRRLQRFFQYVRFDQAMIARLIVRMLTFERARDLALDRTNWTLGRSEVNILTLALVTRRFRVPLFFTLLDHRGNSTSEQRIALVKRYLAVFDASSIRVLLADREFCGEGWMQFLQEQSIPFVIRMRQDLRVVPLGTENRWRIDSLLRRPRKRQTFEAKLPETGTPISIAAKRLRDGEWLIVAHNTGRGERALNTYRRRWGIECLFADLKRRGFNLEDTRLADPEKLATLLGVLILALVWAYRCATDLMGKKAIKRKAHGRREKSWFRLGLDTLRRWLFNEPENAASAWLRTCPKPKANQ</sequence>
<dbReference type="Proteomes" id="UP001164020">
    <property type="component" value="Chromosome"/>
</dbReference>
<accession>A0ABY7BW20</accession>
<dbReference type="RefSeq" id="WP_268880498.1">
    <property type="nucleotide sequence ID" value="NZ_CP114029.1"/>
</dbReference>
<dbReference type="InterPro" id="IPR047658">
    <property type="entry name" value="IS4-like_transpos"/>
</dbReference>
<dbReference type="InterPro" id="IPR012337">
    <property type="entry name" value="RNaseH-like_sf"/>
</dbReference>
<proteinExistence type="predicted"/>
<feature type="domain" description="Transposase IS4-like" evidence="1">
    <location>
        <begin position="115"/>
        <end position="298"/>
    </location>
</feature>
<reference evidence="2" key="1">
    <citation type="submission" date="2022-12" db="EMBL/GenBank/DDBJ databases">
        <title>Jiella pelagia sp. nov., isolated from phosphonate enriched culture of Northwest Pacific surface seawater.</title>
        <authorList>
            <person name="Shin D.Y."/>
            <person name="Hwang C.Y."/>
        </authorList>
    </citation>
    <scope>NUCLEOTIDE SEQUENCE</scope>
    <source>
        <strain evidence="2">HL-NP1</strain>
    </source>
</reference>
<protein>
    <submittedName>
        <fullName evidence="2">IS4 family transposase</fullName>
    </submittedName>
</protein>
<dbReference type="Pfam" id="PF01609">
    <property type="entry name" value="DDE_Tnp_1"/>
    <property type="match status" value="1"/>
</dbReference>
<dbReference type="NCBIfam" id="NF033591">
    <property type="entry name" value="transpos_IS4_2"/>
    <property type="match status" value="1"/>
</dbReference>